<protein>
    <submittedName>
        <fullName evidence="3">DUF4111 domain-containing protein</fullName>
    </submittedName>
</protein>
<evidence type="ECO:0000313" key="3">
    <source>
        <dbReference type="EMBL" id="HIX54190.1"/>
    </source>
</evidence>
<keyword evidence="1" id="KW-0808">Transferase</keyword>
<dbReference type="GO" id="GO:0016740">
    <property type="term" value="F:transferase activity"/>
    <property type="evidence" value="ECO:0007669"/>
    <property type="project" value="UniProtKB-KW"/>
</dbReference>
<dbReference type="InterPro" id="IPR025184">
    <property type="entry name" value="AadA_C"/>
</dbReference>
<dbReference type="EMBL" id="DXEZ01000116">
    <property type="protein sequence ID" value="HIX54190.1"/>
    <property type="molecule type" value="Genomic_DNA"/>
</dbReference>
<gene>
    <name evidence="3" type="ORF">H9853_04135</name>
</gene>
<dbReference type="AlphaFoldDB" id="A0A9D2AY44"/>
<dbReference type="Pfam" id="PF13427">
    <property type="entry name" value="AadA_C"/>
    <property type="match status" value="1"/>
</dbReference>
<reference evidence="3" key="1">
    <citation type="journal article" date="2021" name="PeerJ">
        <title>Extensive microbial diversity within the chicken gut microbiome revealed by metagenomics and culture.</title>
        <authorList>
            <person name="Gilroy R."/>
            <person name="Ravi A."/>
            <person name="Getino M."/>
            <person name="Pursley I."/>
            <person name="Horton D.L."/>
            <person name="Alikhan N.F."/>
            <person name="Baker D."/>
            <person name="Gharbi K."/>
            <person name="Hall N."/>
            <person name="Watson M."/>
            <person name="Adriaenssens E.M."/>
            <person name="Foster-Nyarko E."/>
            <person name="Jarju S."/>
            <person name="Secka A."/>
            <person name="Antonio M."/>
            <person name="Oren A."/>
            <person name="Chaudhuri R.R."/>
            <person name="La Ragione R."/>
            <person name="Hildebrand F."/>
            <person name="Pallen M.J."/>
        </authorList>
    </citation>
    <scope>NUCLEOTIDE SEQUENCE</scope>
    <source>
        <strain evidence="3">1719</strain>
    </source>
</reference>
<evidence type="ECO:0000313" key="4">
    <source>
        <dbReference type="Proteomes" id="UP000824156"/>
    </source>
</evidence>
<proteinExistence type="predicted"/>
<feature type="domain" description="Adenylyltransferase AadA C-terminal" evidence="2">
    <location>
        <begin position="87"/>
        <end position="188"/>
    </location>
</feature>
<comment type="caution">
    <text evidence="3">The sequence shown here is derived from an EMBL/GenBank/DDBJ whole genome shotgun (WGS) entry which is preliminary data.</text>
</comment>
<organism evidence="3 4">
    <name type="scientific">Candidatus Sphingobacterium stercoripullorum</name>
    <dbReference type="NCBI Taxonomy" id="2838759"/>
    <lineage>
        <taxon>Bacteria</taxon>
        <taxon>Pseudomonadati</taxon>
        <taxon>Bacteroidota</taxon>
        <taxon>Sphingobacteriia</taxon>
        <taxon>Sphingobacteriales</taxon>
        <taxon>Sphingobacteriaceae</taxon>
        <taxon>Sphingobacterium</taxon>
    </lineage>
</organism>
<sequence length="196" mass="22458">MSDRKIILFALYRNINAIRPLEVTVINQKDVVPWKFPPKHEFMYGEWLREQFDKGAIPEPTYDPDLAILLSQLRENSINLFGPEATEVIEPVPMTDIRRAIKESLPGLIASIEGDERNVILTLARMWLTSSSGRICSKDQAAEWAIPKLAKEHATLLEKAKKAYLGDYDDKWEGMETEIIELVNYLKRSIESSLNI</sequence>
<dbReference type="Proteomes" id="UP000824156">
    <property type="component" value="Unassembled WGS sequence"/>
</dbReference>
<evidence type="ECO:0000256" key="1">
    <source>
        <dbReference type="ARBA" id="ARBA00022679"/>
    </source>
</evidence>
<name>A0A9D2AY44_9SPHI</name>
<evidence type="ECO:0000259" key="2">
    <source>
        <dbReference type="Pfam" id="PF13427"/>
    </source>
</evidence>
<accession>A0A9D2AY44</accession>
<reference evidence="3" key="2">
    <citation type="submission" date="2021-04" db="EMBL/GenBank/DDBJ databases">
        <authorList>
            <person name="Gilroy R."/>
        </authorList>
    </citation>
    <scope>NUCLEOTIDE SEQUENCE</scope>
    <source>
        <strain evidence="3">1719</strain>
    </source>
</reference>